<comment type="similarity">
    <text evidence="1">Belongs to the aldo/keto reductase family.</text>
</comment>
<sequence length="290" mass="32428">MSWTIPDITLNSGNKIPILAFGTAAPFFGTDCSQYISQALRAGIRHFDTAQLYSNQESVGKALHQWEGNRQDVYITAKWGLEGDVENDPKSALEETLRLMETDYVDMFLMHSPITLSSLSMKKAWAMMEQLKDQGKCKDIGVSNFGSLDIKRLSEAWKVVPAMNQIEYSPYNSHDSRSIAAVQICKDHGIAISGFGCLQPLSLKNEPHPLLSVLAEVSERLNLNEGQILLKWAQQSIGGPVVTITDKTDRMLEDIHAFQQQPALSDSVMDQITKAGRGRYYRGYLDPFRP</sequence>
<dbReference type="PANTHER" id="PTHR43827:SF3">
    <property type="entry name" value="NADP-DEPENDENT OXIDOREDUCTASE DOMAIN-CONTAINING PROTEIN"/>
    <property type="match status" value="1"/>
</dbReference>
<keyword evidence="3" id="KW-0560">Oxidoreductase</keyword>
<dbReference type="PIRSF" id="PIRSF000097">
    <property type="entry name" value="AKR"/>
    <property type="match status" value="1"/>
</dbReference>
<evidence type="ECO:0000256" key="3">
    <source>
        <dbReference type="ARBA" id="ARBA00023002"/>
    </source>
</evidence>
<dbReference type="PANTHER" id="PTHR43827">
    <property type="entry name" value="2,5-DIKETO-D-GLUCONIC ACID REDUCTASE"/>
    <property type="match status" value="1"/>
</dbReference>
<dbReference type="Proteomes" id="UP000094020">
    <property type="component" value="Chromosome 1"/>
</dbReference>
<organism evidence="8 9">
    <name type="scientific">Kwoniella pini CBS 10737</name>
    <dbReference type="NCBI Taxonomy" id="1296096"/>
    <lineage>
        <taxon>Eukaryota</taxon>
        <taxon>Fungi</taxon>
        <taxon>Dikarya</taxon>
        <taxon>Basidiomycota</taxon>
        <taxon>Agaricomycotina</taxon>
        <taxon>Tremellomycetes</taxon>
        <taxon>Tremellales</taxon>
        <taxon>Cryptococcaceae</taxon>
        <taxon>Kwoniella</taxon>
    </lineage>
</organism>
<evidence type="ECO:0000313" key="9">
    <source>
        <dbReference type="Proteomes" id="UP000094020"/>
    </source>
</evidence>
<dbReference type="AlphaFoldDB" id="A0AAJ8L080"/>
<reference evidence="8" key="1">
    <citation type="submission" date="2013-07" db="EMBL/GenBank/DDBJ databases">
        <authorList>
            <consortium name="The Broad Institute Genome Sequencing Platform"/>
            <person name="Cuomo C."/>
            <person name="Litvintseva A."/>
            <person name="Chen Y."/>
            <person name="Heitman J."/>
            <person name="Sun S."/>
            <person name="Springer D."/>
            <person name="Dromer F."/>
            <person name="Young S.K."/>
            <person name="Zeng Q."/>
            <person name="Gargeya S."/>
            <person name="Fitzgerald M."/>
            <person name="Abouelleil A."/>
            <person name="Alvarado L."/>
            <person name="Berlin A.M."/>
            <person name="Chapman S.B."/>
            <person name="Dewar J."/>
            <person name="Goldberg J."/>
            <person name="Griggs A."/>
            <person name="Gujja S."/>
            <person name="Hansen M."/>
            <person name="Howarth C."/>
            <person name="Imamovic A."/>
            <person name="Larimer J."/>
            <person name="McCowan C."/>
            <person name="Murphy C."/>
            <person name="Pearson M."/>
            <person name="Priest M."/>
            <person name="Roberts A."/>
            <person name="Saif S."/>
            <person name="Shea T."/>
            <person name="Sykes S."/>
            <person name="Wortman J."/>
            <person name="Nusbaum C."/>
            <person name="Birren B."/>
        </authorList>
    </citation>
    <scope>NUCLEOTIDE SEQUENCE</scope>
    <source>
        <strain evidence="8">CBS 10737</strain>
    </source>
</reference>
<feature type="active site" description="Proton donor" evidence="4">
    <location>
        <position position="53"/>
    </location>
</feature>
<keyword evidence="9" id="KW-1185">Reference proteome</keyword>
<feature type="site" description="Lowers pKa of active site Tyr" evidence="6">
    <location>
        <position position="78"/>
    </location>
</feature>
<dbReference type="RefSeq" id="XP_019014214.2">
    <property type="nucleotide sequence ID" value="XM_019152076.2"/>
</dbReference>
<gene>
    <name evidence="8" type="ORF">I206_101030</name>
</gene>
<accession>A0AAJ8L080</accession>
<dbReference type="InterPro" id="IPR018170">
    <property type="entry name" value="Aldo/ket_reductase_CS"/>
</dbReference>
<dbReference type="InterPro" id="IPR020471">
    <property type="entry name" value="AKR"/>
</dbReference>
<dbReference type="PROSITE" id="PS00062">
    <property type="entry name" value="ALDOKETO_REDUCTASE_2"/>
    <property type="match status" value="1"/>
</dbReference>
<dbReference type="InterPro" id="IPR023210">
    <property type="entry name" value="NADP_OxRdtase_dom"/>
</dbReference>
<evidence type="ECO:0000256" key="2">
    <source>
        <dbReference type="ARBA" id="ARBA00022857"/>
    </source>
</evidence>
<name>A0AAJ8L080_9TREE</name>
<dbReference type="Pfam" id="PF00248">
    <property type="entry name" value="Aldo_ket_red"/>
    <property type="match status" value="1"/>
</dbReference>
<dbReference type="EMBL" id="CP144519">
    <property type="protein sequence ID" value="WWC67123.1"/>
    <property type="molecule type" value="Genomic_DNA"/>
</dbReference>
<keyword evidence="2" id="KW-0521">NADP</keyword>
<dbReference type="SUPFAM" id="SSF51430">
    <property type="entry name" value="NAD(P)-linked oxidoreductase"/>
    <property type="match status" value="1"/>
</dbReference>
<feature type="domain" description="NADP-dependent oxidoreductase" evidence="7">
    <location>
        <begin position="34"/>
        <end position="275"/>
    </location>
</feature>
<proteinExistence type="inferred from homology"/>
<dbReference type="GeneID" id="30168665"/>
<protein>
    <recommendedName>
        <fullName evidence="7">NADP-dependent oxidoreductase domain-containing protein</fullName>
    </recommendedName>
</protein>
<evidence type="ECO:0000256" key="4">
    <source>
        <dbReference type="PIRSR" id="PIRSR000097-1"/>
    </source>
</evidence>
<evidence type="ECO:0000313" key="8">
    <source>
        <dbReference type="EMBL" id="WWC67123.1"/>
    </source>
</evidence>
<feature type="binding site" evidence="5">
    <location>
        <position position="111"/>
    </location>
    <ligand>
        <name>substrate</name>
    </ligand>
</feature>
<dbReference type="Gene3D" id="3.20.20.100">
    <property type="entry name" value="NADP-dependent oxidoreductase domain"/>
    <property type="match status" value="1"/>
</dbReference>
<evidence type="ECO:0000256" key="6">
    <source>
        <dbReference type="PIRSR" id="PIRSR000097-3"/>
    </source>
</evidence>
<dbReference type="GO" id="GO:0016616">
    <property type="term" value="F:oxidoreductase activity, acting on the CH-OH group of donors, NAD or NADP as acceptor"/>
    <property type="evidence" value="ECO:0007669"/>
    <property type="project" value="UniProtKB-ARBA"/>
</dbReference>
<evidence type="ECO:0000256" key="5">
    <source>
        <dbReference type="PIRSR" id="PIRSR000097-2"/>
    </source>
</evidence>
<dbReference type="InterPro" id="IPR036812">
    <property type="entry name" value="NAD(P)_OxRdtase_dom_sf"/>
</dbReference>
<reference evidence="8" key="2">
    <citation type="submission" date="2024-02" db="EMBL/GenBank/DDBJ databases">
        <title>Comparative genomics of Cryptococcus and Kwoniella reveals pathogenesis evolution and contrasting modes of karyotype evolution via chromosome fusion or intercentromeric recombination.</title>
        <authorList>
            <person name="Coelho M.A."/>
            <person name="David-Palma M."/>
            <person name="Shea T."/>
            <person name="Bowers K."/>
            <person name="McGinley-Smith S."/>
            <person name="Mohammad A.W."/>
            <person name="Gnirke A."/>
            <person name="Yurkov A.M."/>
            <person name="Nowrousian M."/>
            <person name="Sun S."/>
            <person name="Cuomo C.A."/>
            <person name="Heitman J."/>
        </authorList>
    </citation>
    <scope>NUCLEOTIDE SEQUENCE</scope>
    <source>
        <strain evidence="8">CBS 10737</strain>
    </source>
</reference>
<dbReference type="KEGG" id="kpin:30168665"/>
<evidence type="ECO:0000256" key="1">
    <source>
        <dbReference type="ARBA" id="ARBA00007905"/>
    </source>
</evidence>
<evidence type="ECO:0000259" key="7">
    <source>
        <dbReference type="Pfam" id="PF00248"/>
    </source>
</evidence>
<dbReference type="PRINTS" id="PR00069">
    <property type="entry name" value="ALDKETRDTASE"/>
</dbReference>